<keyword evidence="3" id="KW-0231">Viral genome packaging</keyword>
<dbReference type="InterPro" id="IPR006944">
    <property type="entry name" value="Phage/GTA_portal"/>
</dbReference>
<evidence type="ECO:0000256" key="3">
    <source>
        <dbReference type="ARBA" id="ARBA00023219"/>
    </source>
</evidence>
<proteinExistence type="predicted"/>
<sequence>MVEKTFSLFGRQIFSKIERSRDGSVWTTLLSGDDFINNSNYLHTSLENPVLNAIVSLRAKMYSQMQISHIDASGKEVKNSEVLKLLKQPNYFQSQEDFLFQQMWFLSVAGNNYIYQIKPFTSELPKNLYNLIPSEIDFNKVNKADKFIFTKSEIKSFSEKKIKYTLDGKVYDIKISEIIPLYDLANALTTDSWLVAPSRVKAIEKVLQNIDVNLRSKHKNLQMSSKYVGINKSTGMEAQIQSADRKEIESILNKKDVLTTNASVEYKHLVSDMKKLFLDEQFSDDANKCLLAFEMNKNVLNYFAKDSTFENQNQGVINWIQNSIQGSADNTMNSLSSSFGLLDKNEKLIATFDHLPIMQSLINDKIKSFTEFQNALKVSLENGTLEQPEAKKMSDNFIKTLGL</sequence>
<organism evidence="4 5">
    <name type="scientific">Flavobacterium phage vB_FspS_mumin6-3</name>
    <dbReference type="NCBI Taxonomy" id="2686261"/>
    <lineage>
        <taxon>Viruses</taxon>
        <taxon>Duplodnaviria</taxon>
        <taxon>Heunggongvirae</taxon>
        <taxon>Uroviricota</taxon>
        <taxon>Caudoviricetes</taxon>
        <taxon>Muminvirus</taxon>
        <taxon>Muminvirus mumin</taxon>
    </lineage>
</organism>
<keyword evidence="1" id="KW-0118">Viral capsid assembly</keyword>
<keyword evidence="1" id="KW-1188">Viral release from host cell</keyword>
<dbReference type="Proteomes" id="UP000465000">
    <property type="component" value="Segment"/>
</dbReference>
<gene>
    <name evidence="4" type="ORF">mumin63_gp046</name>
</gene>
<keyword evidence="2" id="KW-1171">Viral genome ejection through host cell envelope</keyword>
<dbReference type="EMBL" id="MN812222">
    <property type="protein sequence ID" value="QHB39787.1"/>
    <property type="molecule type" value="Genomic_DNA"/>
</dbReference>
<protein>
    <submittedName>
        <fullName evidence="4">Portal protein</fullName>
    </submittedName>
</protein>
<dbReference type="Pfam" id="PF04860">
    <property type="entry name" value="Phage_portal"/>
    <property type="match status" value="1"/>
</dbReference>
<evidence type="ECO:0000256" key="2">
    <source>
        <dbReference type="ARBA" id="ARBA00023009"/>
    </source>
</evidence>
<evidence type="ECO:0000256" key="1">
    <source>
        <dbReference type="ARBA" id="ARBA00022950"/>
    </source>
</evidence>
<keyword evidence="2" id="KW-1160">Virus entry into host cell</keyword>
<evidence type="ECO:0000313" key="4">
    <source>
        <dbReference type="EMBL" id="QHB39787.1"/>
    </source>
</evidence>
<name>A0A6B9LCI9_9CAUD</name>
<evidence type="ECO:0000313" key="5">
    <source>
        <dbReference type="Proteomes" id="UP000465000"/>
    </source>
</evidence>
<keyword evidence="2" id="KW-1162">Viral penetration into host cytoplasm</keyword>
<accession>A0A6B9LCI9</accession>
<reference evidence="4 5" key="1">
    <citation type="journal article" date="2020" name="Viruses">
        <title>Diversity and Host Interactions Among Virulent and Temperate Baltic Sea Flavobacterium Phages.</title>
        <authorList>
            <person name="Nilsson E."/>
            <person name="Bayfield O.W."/>
            <person name="Lundin D."/>
            <person name="Antson A.A."/>
            <person name="Holmfeldt K."/>
        </authorList>
    </citation>
    <scope>NUCLEOTIDE SEQUENCE [LARGE SCALE GENOMIC DNA]</scope>
</reference>